<dbReference type="InParanoid" id="J0WYD4"/>
<reference evidence="4" key="1">
    <citation type="journal article" date="2012" name="Science">
        <title>The Paleozoic origin of enzymatic lignin decomposition reconstructed from 31 fungal genomes.</title>
        <authorList>
            <person name="Floudas D."/>
            <person name="Binder M."/>
            <person name="Riley R."/>
            <person name="Barry K."/>
            <person name="Blanchette R.A."/>
            <person name="Henrissat B."/>
            <person name="Martinez A.T."/>
            <person name="Otillar R."/>
            <person name="Spatafora J.W."/>
            <person name="Yadav J.S."/>
            <person name="Aerts A."/>
            <person name="Benoit I."/>
            <person name="Boyd A."/>
            <person name="Carlson A."/>
            <person name="Copeland A."/>
            <person name="Coutinho P.M."/>
            <person name="de Vries R.P."/>
            <person name="Ferreira P."/>
            <person name="Findley K."/>
            <person name="Foster B."/>
            <person name="Gaskell J."/>
            <person name="Glotzer D."/>
            <person name="Gorecki P."/>
            <person name="Heitman J."/>
            <person name="Hesse C."/>
            <person name="Hori C."/>
            <person name="Igarashi K."/>
            <person name="Jurgens J.A."/>
            <person name="Kallen N."/>
            <person name="Kersten P."/>
            <person name="Kohler A."/>
            <person name="Kuees U."/>
            <person name="Kumar T.K.A."/>
            <person name="Kuo A."/>
            <person name="LaButti K."/>
            <person name="Larrondo L.F."/>
            <person name="Lindquist E."/>
            <person name="Ling A."/>
            <person name="Lombard V."/>
            <person name="Lucas S."/>
            <person name="Lundell T."/>
            <person name="Martin R."/>
            <person name="McLaughlin D.J."/>
            <person name="Morgenstern I."/>
            <person name="Morin E."/>
            <person name="Murat C."/>
            <person name="Nagy L.G."/>
            <person name="Nolan M."/>
            <person name="Ohm R.A."/>
            <person name="Patyshakuliyeva A."/>
            <person name="Rokas A."/>
            <person name="Ruiz-Duenas F.J."/>
            <person name="Sabat G."/>
            <person name="Salamov A."/>
            <person name="Samejima M."/>
            <person name="Schmutz J."/>
            <person name="Slot J.C."/>
            <person name="St John F."/>
            <person name="Stenlid J."/>
            <person name="Sun H."/>
            <person name="Sun S."/>
            <person name="Syed K."/>
            <person name="Tsang A."/>
            <person name="Wiebenga A."/>
            <person name="Young D."/>
            <person name="Pisabarro A."/>
            <person name="Eastwood D.C."/>
            <person name="Martin F."/>
            <person name="Cullen D."/>
            <person name="Grigoriev I.V."/>
            <person name="Hibbett D.S."/>
        </authorList>
    </citation>
    <scope>NUCLEOTIDE SEQUENCE [LARGE SCALE GENOMIC DNA]</scope>
    <source>
        <strain evidence="4">TFB10046</strain>
    </source>
</reference>
<feature type="transmembrane region" description="Helical" evidence="1">
    <location>
        <begin position="173"/>
        <end position="197"/>
    </location>
</feature>
<keyword evidence="1" id="KW-0472">Membrane</keyword>
<keyword evidence="1" id="KW-0812">Transmembrane</keyword>
<sequence>MADALAAIIAQISTVLRQSEVSSYAAVSAVAWLAYDILLTAPLEIKHIWRREWSLPKFMFIFARYYALFHLCLVFSVAVAQNIPVRVCAAYIRINGFGTQVLAYIVDGLLILRLHSVYGRKRSVTIPLVILYAVQAIIEAVLVGVSTSTTKPTSSPPIIAPWKGCFYTNPPRFVLAAWVPSLIFQSILFAMTLYKLWELRVNGIKASGILTVFVRDGAMFFGMVFVAELVNTLTAAIAPLPLLEVGGPWLIAVFGIATSRLVLNLREYSVVSTIDYGSTTLCSGALEQTGIEMDFRHPRATRSSRITSGQSTVENGDA</sequence>
<accession>J0WYD4</accession>
<dbReference type="eggNOG" id="ENOG502STIE">
    <property type="taxonomic scope" value="Eukaryota"/>
</dbReference>
<dbReference type="OMA" id="VEDGCIF"/>
<dbReference type="OrthoDB" id="2745134at2759"/>
<name>J0WYD4_AURST</name>
<feature type="transmembrane region" description="Helical" evidence="1">
    <location>
        <begin position="218"/>
        <end position="240"/>
    </location>
</feature>
<evidence type="ECO:0000259" key="2">
    <source>
        <dbReference type="Pfam" id="PF20151"/>
    </source>
</evidence>
<protein>
    <recommendedName>
        <fullName evidence="2">DUF6533 domain-containing protein</fullName>
    </recommendedName>
</protein>
<feature type="transmembrane region" description="Helical" evidence="1">
    <location>
        <begin position="65"/>
        <end position="84"/>
    </location>
</feature>
<proteinExistence type="predicted"/>
<feature type="transmembrane region" description="Helical" evidence="1">
    <location>
        <begin position="27"/>
        <end position="45"/>
    </location>
</feature>
<evidence type="ECO:0000256" key="1">
    <source>
        <dbReference type="SAM" id="Phobius"/>
    </source>
</evidence>
<feature type="transmembrane region" description="Helical" evidence="1">
    <location>
        <begin position="124"/>
        <end position="145"/>
    </location>
</feature>
<dbReference type="AlphaFoldDB" id="J0WYD4"/>
<gene>
    <name evidence="3" type="ORF">AURDEDRAFT_186752</name>
</gene>
<dbReference type="Pfam" id="PF20151">
    <property type="entry name" value="DUF6533"/>
    <property type="match status" value="1"/>
</dbReference>
<dbReference type="Proteomes" id="UP000006514">
    <property type="component" value="Unassembled WGS sequence"/>
</dbReference>
<keyword evidence="4" id="KW-1185">Reference proteome</keyword>
<dbReference type="InterPro" id="IPR045340">
    <property type="entry name" value="DUF6533"/>
</dbReference>
<dbReference type="EMBL" id="JH687797">
    <property type="protein sequence ID" value="EJD40934.1"/>
    <property type="molecule type" value="Genomic_DNA"/>
</dbReference>
<dbReference type="KEGG" id="adl:AURDEDRAFT_186752"/>
<organism evidence="3 4">
    <name type="scientific">Auricularia subglabra (strain TFB-10046 / SS5)</name>
    <name type="common">White-rot fungus</name>
    <name type="synonym">Auricularia delicata (strain TFB10046)</name>
    <dbReference type="NCBI Taxonomy" id="717982"/>
    <lineage>
        <taxon>Eukaryota</taxon>
        <taxon>Fungi</taxon>
        <taxon>Dikarya</taxon>
        <taxon>Basidiomycota</taxon>
        <taxon>Agaricomycotina</taxon>
        <taxon>Agaricomycetes</taxon>
        <taxon>Auriculariales</taxon>
        <taxon>Auriculariaceae</taxon>
        <taxon>Auricularia</taxon>
    </lineage>
</organism>
<feature type="transmembrane region" description="Helical" evidence="1">
    <location>
        <begin position="246"/>
        <end position="263"/>
    </location>
</feature>
<feature type="domain" description="DUF6533" evidence="2">
    <location>
        <begin position="24"/>
        <end position="68"/>
    </location>
</feature>
<keyword evidence="1" id="KW-1133">Transmembrane helix</keyword>
<evidence type="ECO:0000313" key="3">
    <source>
        <dbReference type="EMBL" id="EJD40934.1"/>
    </source>
</evidence>
<evidence type="ECO:0000313" key="4">
    <source>
        <dbReference type="Proteomes" id="UP000006514"/>
    </source>
</evidence>